<dbReference type="Pfam" id="PF19452">
    <property type="entry name" value="DUF5990"/>
    <property type="match status" value="1"/>
</dbReference>
<proteinExistence type="predicted"/>
<dbReference type="RefSeq" id="WP_344933331.1">
    <property type="nucleotide sequence ID" value="NZ_BAAAZR010000001.1"/>
</dbReference>
<dbReference type="Proteomes" id="UP001500888">
    <property type="component" value="Unassembled WGS sequence"/>
</dbReference>
<evidence type="ECO:0000313" key="2">
    <source>
        <dbReference type="Proteomes" id="UP001500888"/>
    </source>
</evidence>
<organism evidence="1 2">
    <name type="scientific">Sphaerisporangium flaviroseum</name>
    <dbReference type="NCBI Taxonomy" id="509199"/>
    <lineage>
        <taxon>Bacteria</taxon>
        <taxon>Bacillati</taxon>
        <taxon>Actinomycetota</taxon>
        <taxon>Actinomycetes</taxon>
        <taxon>Streptosporangiales</taxon>
        <taxon>Streptosporangiaceae</taxon>
        <taxon>Sphaerisporangium</taxon>
    </lineage>
</organism>
<keyword evidence="2" id="KW-1185">Reference proteome</keyword>
<evidence type="ECO:0000313" key="1">
    <source>
        <dbReference type="EMBL" id="GAA3788311.1"/>
    </source>
</evidence>
<name>A0ABP7H8M5_9ACTN</name>
<dbReference type="EMBL" id="BAAAZR010000001">
    <property type="protein sequence ID" value="GAA3788311.1"/>
    <property type="molecule type" value="Genomic_DNA"/>
</dbReference>
<protein>
    <recommendedName>
        <fullName evidence="3">Monooxygenase</fullName>
    </recommendedName>
</protein>
<sequence length="152" mass="16309">MRIRIQASDLPGRICGPGHDMPGYGNVHVGVQRRDRRDEILDLQPGDVPSAVWTLECVTVPSENGVDIKGPHIQGRPGGRFVYLSWGTVDGNGGFEMFRRAKLMLDALDPGVLDAAMRSGVLLARLGLTDAKGQPLCAAVRPPAITWSAAPD</sequence>
<gene>
    <name evidence="1" type="ORF">GCM10022226_03650</name>
</gene>
<reference evidence="2" key="1">
    <citation type="journal article" date="2019" name="Int. J. Syst. Evol. Microbiol.">
        <title>The Global Catalogue of Microorganisms (GCM) 10K type strain sequencing project: providing services to taxonomists for standard genome sequencing and annotation.</title>
        <authorList>
            <consortium name="The Broad Institute Genomics Platform"/>
            <consortium name="The Broad Institute Genome Sequencing Center for Infectious Disease"/>
            <person name="Wu L."/>
            <person name="Ma J."/>
        </authorList>
    </citation>
    <scope>NUCLEOTIDE SEQUENCE [LARGE SCALE GENOMIC DNA]</scope>
    <source>
        <strain evidence="2">JCM 16908</strain>
    </source>
</reference>
<comment type="caution">
    <text evidence="1">The sequence shown here is derived from an EMBL/GenBank/DDBJ whole genome shotgun (WGS) entry which is preliminary data.</text>
</comment>
<accession>A0ABP7H8M5</accession>
<evidence type="ECO:0008006" key="3">
    <source>
        <dbReference type="Google" id="ProtNLM"/>
    </source>
</evidence>
<dbReference type="InterPro" id="IPR046032">
    <property type="entry name" value="DUF5990"/>
</dbReference>